<dbReference type="Proteomes" id="UP001235343">
    <property type="component" value="Unassembled WGS sequence"/>
</dbReference>
<sequence>MEDNLMSATINADFREYMVNSKKMLIGIVSGRALMELKEDIPNNPNPREYMGKKNKYVPEMIKTLRYNPELFIYINNGIHITAESYIKNDDGTTTIFFKIGEGVYNGNHTKEVLVKYGSKNSYVLIAVYFEVPEDEIVDIIIGKNSSTPTKEISIGEKLDRYEWVKKTLPDYKIKYKESDEHDLDIATILHIAGIFQVDEKAHNFVNKDYRKFQSYLRRKGETVKKHNAGKLNLERTRYILKDLIDFYQFIRLDEECVAFVKRNLKNGRWLQKGVITDSLMFNILNAINFALYIPEKTLYPCLKKGYDLDRLKILTTKVFPKIVNNLKKYEDEGLKVSEICREKNIYQEIQNIMLVADLEEKTRIYL</sequence>
<name>A0ABT7L576_9BACI</name>
<reference evidence="2 3" key="1">
    <citation type="submission" date="2023-06" db="EMBL/GenBank/DDBJ databases">
        <title>Aquibacillus rhizosphaerae LR5S19.</title>
        <authorList>
            <person name="Sun J.-Q."/>
        </authorList>
    </citation>
    <scope>NUCLEOTIDE SEQUENCE [LARGE SCALE GENOMIC DNA]</scope>
    <source>
        <strain evidence="2 3">LR5S19</strain>
    </source>
</reference>
<evidence type="ECO:0000313" key="3">
    <source>
        <dbReference type="Proteomes" id="UP001235343"/>
    </source>
</evidence>
<dbReference type="EMBL" id="JASTZU010000027">
    <property type="protein sequence ID" value="MDL4840337.1"/>
    <property type="molecule type" value="Genomic_DNA"/>
</dbReference>
<feature type="domain" description="Abortive phage infection protein C-terminal" evidence="1">
    <location>
        <begin position="45"/>
        <end position="356"/>
    </location>
</feature>
<protein>
    <submittedName>
        <fullName evidence="2">AIPR family protein</fullName>
    </submittedName>
</protein>
<evidence type="ECO:0000313" key="2">
    <source>
        <dbReference type="EMBL" id="MDL4840337.1"/>
    </source>
</evidence>
<organism evidence="2 3">
    <name type="scientific">Aquibacillus rhizosphaerae</name>
    <dbReference type="NCBI Taxonomy" id="3051431"/>
    <lineage>
        <taxon>Bacteria</taxon>
        <taxon>Bacillati</taxon>
        <taxon>Bacillota</taxon>
        <taxon>Bacilli</taxon>
        <taxon>Bacillales</taxon>
        <taxon>Bacillaceae</taxon>
        <taxon>Aquibacillus</taxon>
    </lineage>
</organism>
<dbReference type="RefSeq" id="WP_285931364.1">
    <property type="nucleotide sequence ID" value="NZ_JASTZU010000027.1"/>
</dbReference>
<accession>A0ABT7L576</accession>
<proteinExistence type="predicted"/>
<dbReference type="Pfam" id="PF10592">
    <property type="entry name" value="AIPR"/>
    <property type="match status" value="1"/>
</dbReference>
<gene>
    <name evidence="2" type="ORF">QQS35_07760</name>
</gene>
<comment type="caution">
    <text evidence="2">The sequence shown here is derived from an EMBL/GenBank/DDBJ whole genome shotgun (WGS) entry which is preliminary data.</text>
</comment>
<evidence type="ECO:0000259" key="1">
    <source>
        <dbReference type="Pfam" id="PF10592"/>
    </source>
</evidence>
<dbReference type="InterPro" id="IPR018891">
    <property type="entry name" value="AIPR_C"/>
</dbReference>
<keyword evidence="3" id="KW-1185">Reference proteome</keyword>